<dbReference type="RefSeq" id="WP_315606357.1">
    <property type="nucleotide sequence ID" value="NZ_CP130318.1"/>
</dbReference>
<dbReference type="Proteomes" id="UP001305702">
    <property type="component" value="Chromosome"/>
</dbReference>
<dbReference type="InterPro" id="IPR006439">
    <property type="entry name" value="HAD-SF_hydro_IA"/>
</dbReference>
<dbReference type="Gene3D" id="3.40.50.1000">
    <property type="entry name" value="HAD superfamily/HAD-like"/>
    <property type="match status" value="1"/>
</dbReference>
<dbReference type="SUPFAM" id="SSF56784">
    <property type="entry name" value="HAD-like"/>
    <property type="match status" value="1"/>
</dbReference>
<keyword evidence="2" id="KW-1185">Reference proteome</keyword>
<evidence type="ECO:0000313" key="2">
    <source>
        <dbReference type="Proteomes" id="UP001305702"/>
    </source>
</evidence>
<evidence type="ECO:0000313" key="1">
    <source>
        <dbReference type="EMBL" id="WNQ12579.1"/>
    </source>
</evidence>
<dbReference type="PANTHER" id="PTHR43611">
    <property type="entry name" value="ALPHA-D-GLUCOSE 1-PHOSPHATE PHOSPHATASE"/>
    <property type="match status" value="1"/>
</dbReference>
<gene>
    <name evidence="1" type="ORF">MJA45_05995</name>
</gene>
<dbReference type="KEGG" id="paun:MJA45_05995"/>
<dbReference type="PANTHER" id="PTHR43611:SF3">
    <property type="entry name" value="FLAVIN MONONUCLEOTIDE HYDROLASE 1, CHLOROPLATIC"/>
    <property type="match status" value="1"/>
</dbReference>
<reference evidence="1 2" key="1">
    <citation type="submission" date="2022-02" db="EMBL/GenBank/DDBJ databases">
        <title>Paenibacillus sp. MBLB1776 Whole Genome Shotgun Sequencing.</title>
        <authorList>
            <person name="Hwang C.Y."/>
            <person name="Cho E.-S."/>
            <person name="Seo M.-J."/>
        </authorList>
    </citation>
    <scope>NUCLEOTIDE SEQUENCE [LARGE SCALE GENOMIC DNA]</scope>
    <source>
        <strain evidence="1 2">MBLB1776</strain>
    </source>
</reference>
<dbReference type="EMBL" id="CP130318">
    <property type="protein sequence ID" value="WNQ12579.1"/>
    <property type="molecule type" value="Genomic_DNA"/>
</dbReference>
<proteinExistence type="predicted"/>
<sequence length="198" mass="22105">MTKPRKQLVLDAGGVLASDLPAFWEGLASAAGMAYGDLRERYQAQVREALWTGKMSEDAFWAWVEQCCPSLSRAQGRRLLQEALVPLPALGLLPEWSRYADLHILSNHRAEWLLPLLEPVKGHLAGVTVSSETGFRKPEPGIYERAARLLKPGFPILFVDDQERNLAEASRLGWETLLADENGAWMGQVGAWLRRDEA</sequence>
<dbReference type="InterPro" id="IPR036412">
    <property type="entry name" value="HAD-like_sf"/>
</dbReference>
<protein>
    <submittedName>
        <fullName evidence="1">HAD-IA family hydrolase</fullName>
    </submittedName>
</protein>
<organism evidence="1 2">
    <name type="scientific">Paenibacillus aurantius</name>
    <dbReference type="NCBI Taxonomy" id="2918900"/>
    <lineage>
        <taxon>Bacteria</taxon>
        <taxon>Bacillati</taxon>
        <taxon>Bacillota</taxon>
        <taxon>Bacilli</taxon>
        <taxon>Bacillales</taxon>
        <taxon>Paenibacillaceae</taxon>
        <taxon>Paenibacillus</taxon>
    </lineage>
</organism>
<dbReference type="InterPro" id="IPR023214">
    <property type="entry name" value="HAD_sf"/>
</dbReference>
<dbReference type="InterPro" id="IPR023198">
    <property type="entry name" value="PGP-like_dom2"/>
</dbReference>
<accession>A0AA96LEH8</accession>
<name>A0AA96LEH8_9BACL</name>
<dbReference type="GO" id="GO:0016787">
    <property type="term" value="F:hydrolase activity"/>
    <property type="evidence" value="ECO:0007669"/>
    <property type="project" value="UniProtKB-KW"/>
</dbReference>
<dbReference type="AlphaFoldDB" id="A0AA96LEH8"/>
<dbReference type="Gene3D" id="1.10.150.240">
    <property type="entry name" value="Putative phosphatase, domain 2"/>
    <property type="match status" value="1"/>
</dbReference>
<keyword evidence="1" id="KW-0378">Hydrolase</keyword>
<dbReference type="NCBIfam" id="TIGR01509">
    <property type="entry name" value="HAD-SF-IA-v3"/>
    <property type="match status" value="1"/>
</dbReference>